<dbReference type="Pfam" id="PF05691">
    <property type="entry name" value="Raffinose_syn"/>
    <property type="match status" value="1"/>
</dbReference>
<dbReference type="PANTHER" id="PTHR31268">
    <property type="match status" value="1"/>
</dbReference>
<name>A0A428U8P7_9HYPO</name>
<dbReference type="InterPro" id="IPR017853">
    <property type="entry name" value="GH"/>
</dbReference>
<comment type="similarity">
    <text evidence="1">Belongs to the glycosyl hydrolases 36 family.</text>
</comment>
<sequence>MLDTWVGASPRRDLINKYLDTWTIATLRHFSAKAISCMSQFPQALFHSQMPTNRPTILVRNSDDFFPEIPASHPWHVWTNAHNSIFMKYLNVLPDWDMFQTVHEYSGFHAAARCVSGGPIYITDVPGEHDMDLIDQMSGVTPRGKTVGSYHGASQTGNPILAIFNVSSRPLTDLIPLSVFPGADPRIHYVVRAHTTGKVSRPVSIKDPGSLLTGSLPVRGYEIFSAFPLTSLSSKKHGDISIANLGLLGKMAGAAAIFMSSVEERENGRVMLDTRVKAFGVLGVYVSSLPTMTIDGDFLITIQEKVIPVHTVAVSKADDHVLEIDIGKAWKEMGLESRWSNDVEVKVFLSI</sequence>
<dbReference type="SUPFAM" id="SSF51445">
    <property type="entry name" value="(Trans)glycosidases"/>
    <property type="match status" value="1"/>
</dbReference>
<evidence type="ECO:0000256" key="2">
    <source>
        <dbReference type="ARBA" id="ARBA00023277"/>
    </source>
</evidence>
<dbReference type="STRING" id="1325735.A0A428U8P7"/>
<gene>
    <name evidence="3" type="ORF">CEP52_003496</name>
</gene>
<proteinExistence type="inferred from homology"/>
<dbReference type="InterPro" id="IPR008811">
    <property type="entry name" value="Glycosyl_hydrolases_36"/>
</dbReference>
<evidence type="ECO:0000256" key="1">
    <source>
        <dbReference type="ARBA" id="ARBA00007240"/>
    </source>
</evidence>
<evidence type="ECO:0000313" key="4">
    <source>
        <dbReference type="Proteomes" id="UP000287144"/>
    </source>
</evidence>
<keyword evidence="4" id="KW-1185">Reference proteome</keyword>
<accession>A0A428U8P7</accession>
<keyword evidence="2" id="KW-0119">Carbohydrate metabolism</keyword>
<protein>
    <submittedName>
        <fullName evidence="3">Uncharacterized protein</fullName>
    </submittedName>
</protein>
<dbReference type="EMBL" id="NKCK01000022">
    <property type="protein sequence ID" value="RSM10655.1"/>
    <property type="molecule type" value="Genomic_DNA"/>
</dbReference>
<dbReference type="AlphaFoldDB" id="A0A428U8P7"/>
<dbReference type="PANTHER" id="PTHR31268:SF32">
    <property type="entry name" value="GALACTINOL--SUCROSE GALACTOSYLTRANSFERASE 2-RELATED"/>
    <property type="match status" value="1"/>
</dbReference>
<reference evidence="3 4" key="1">
    <citation type="submission" date="2017-06" db="EMBL/GenBank/DDBJ databases">
        <title>Comparative genomic analysis of Ambrosia Fusariam Clade fungi.</title>
        <authorList>
            <person name="Stajich J.E."/>
            <person name="Carrillo J."/>
            <person name="Kijimoto T."/>
            <person name="Eskalen A."/>
            <person name="O'Donnell K."/>
            <person name="Kasson M."/>
        </authorList>
    </citation>
    <scope>NUCLEOTIDE SEQUENCE [LARGE SCALE GENOMIC DNA]</scope>
    <source>
        <strain evidence="3 4">NRRL62579</strain>
    </source>
</reference>
<comment type="caution">
    <text evidence="3">The sequence shown here is derived from an EMBL/GenBank/DDBJ whole genome shotgun (WGS) entry which is preliminary data.</text>
</comment>
<organism evidence="3 4">
    <name type="scientific">Fusarium oligoseptatum</name>
    <dbReference type="NCBI Taxonomy" id="2604345"/>
    <lineage>
        <taxon>Eukaryota</taxon>
        <taxon>Fungi</taxon>
        <taxon>Dikarya</taxon>
        <taxon>Ascomycota</taxon>
        <taxon>Pezizomycotina</taxon>
        <taxon>Sordariomycetes</taxon>
        <taxon>Hypocreomycetidae</taxon>
        <taxon>Hypocreales</taxon>
        <taxon>Nectriaceae</taxon>
        <taxon>Fusarium</taxon>
        <taxon>Fusarium solani species complex</taxon>
    </lineage>
</organism>
<dbReference type="Proteomes" id="UP000287144">
    <property type="component" value="Unassembled WGS sequence"/>
</dbReference>
<evidence type="ECO:0000313" key="3">
    <source>
        <dbReference type="EMBL" id="RSM10655.1"/>
    </source>
</evidence>